<dbReference type="Pfam" id="PF01261">
    <property type="entry name" value="AP_endonuc_2"/>
    <property type="match status" value="1"/>
</dbReference>
<dbReference type="InterPro" id="IPR050312">
    <property type="entry name" value="IolE/XylAMocC-like"/>
</dbReference>
<accession>D1AHW3</accession>
<gene>
    <name evidence="2" type="ordered locus">Sterm_1485</name>
</gene>
<name>D1AHW3_SEBTE</name>
<evidence type="ECO:0000313" key="2">
    <source>
        <dbReference type="EMBL" id="ACZ08347.1"/>
    </source>
</evidence>
<organism evidence="2 3">
    <name type="scientific">Sebaldella termitidis (strain ATCC 33386 / NCTC 11300)</name>
    <dbReference type="NCBI Taxonomy" id="526218"/>
    <lineage>
        <taxon>Bacteria</taxon>
        <taxon>Fusobacteriati</taxon>
        <taxon>Fusobacteriota</taxon>
        <taxon>Fusobacteriia</taxon>
        <taxon>Fusobacteriales</taxon>
        <taxon>Leptotrichiaceae</taxon>
        <taxon>Sebaldella</taxon>
    </lineage>
</organism>
<sequence length="310" mass="36162">MKLSYLTACFNNLSLEEKVKFAAEQKFDAIELSCWPVANDRDYSSTDIDVSKFDSKTKEDILKLTGENNIEIASLAYYDNCLHPDTSIRENNVKHLYNVIETAGKLGVKFVGAFAGRNLDLSFEENFTEFEKIFPNIVKYAADRNVNLLIENCSMPGWHREGWGATISYSPELWDRMFEIIPDENFGLNFDPSHLIWLGVDYIKALIDYKERVLYFHAKDTKIFEEKRSYYSIFGKQLDRENEWDYGWWQHKIPGKGSVDWQKIYQTLREIGYDGYVSIEHEDLNYSENDEAIKLGLMKGKAFLDSIFKK</sequence>
<reference evidence="2 3" key="2">
    <citation type="journal article" date="2010" name="Stand. Genomic Sci.">
        <title>Complete genome sequence of Sebaldella termitidis type strain (NCTC 11300).</title>
        <authorList>
            <person name="Harmon-Smith M."/>
            <person name="Celia L."/>
            <person name="Chertkov O."/>
            <person name="Lapidus A."/>
            <person name="Copeland A."/>
            <person name="Glavina Del Rio T."/>
            <person name="Nolan M."/>
            <person name="Lucas S."/>
            <person name="Tice H."/>
            <person name="Cheng J.F."/>
            <person name="Han C."/>
            <person name="Detter J.C."/>
            <person name="Bruce D."/>
            <person name="Goodwin L."/>
            <person name="Pitluck S."/>
            <person name="Pati A."/>
            <person name="Liolios K."/>
            <person name="Ivanova N."/>
            <person name="Mavromatis K."/>
            <person name="Mikhailova N."/>
            <person name="Chen A."/>
            <person name="Palaniappan K."/>
            <person name="Land M."/>
            <person name="Hauser L."/>
            <person name="Chang Y.J."/>
            <person name="Jeffries C.D."/>
            <person name="Brettin T."/>
            <person name="Goker M."/>
            <person name="Beck B."/>
            <person name="Bristow J."/>
            <person name="Eisen J.A."/>
            <person name="Markowitz V."/>
            <person name="Hugenholtz P."/>
            <person name="Kyrpides N.C."/>
            <person name="Klenk H.P."/>
            <person name="Chen F."/>
        </authorList>
    </citation>
    <scope>NUCLEOTIDE SEQUENCE [LARGE SCALE GENOMIC DNA]</scope>
    <source>
        <strain evidence="3">ATCC 33386 / NCTC 11300</strain>
    </source>
</reference>
<keyword evidence="3" id="KW-1185">Reference proteome</keyword>
<dbReference type="InterPro" id="IPR013022">
    <property type="entry name" value="Xyl_isomerase-like_TIM-brl"/>
</dbReference>
<proteinExistence type="predicted"/>
<dbReference type="PANTHER" id="PTHR12110">
    <property type="entry name" value="HYDROXYPYRUVATE ISOMERASE"/>
    <property type="match status" value="1"/>
</dbReference>
<dbReference type="SUPFAM" id="SSF51658">
    <property type="entry name" value="Xylose isomerase-like"/>
    <property type="match status" value="1"/>
</dbReference>
<dbReference type="EMBL" id="CP001739">
    <property type="protein sequence ID" value="ACZ08347.1"/>
    <property type="molecule type" value="Genomic_DNA"/>
</dbReference>
<dbReference type="AlphaFoldDB" id="D1AHW3"/>
<dbReference type="PANTHER" id="PTHR12110:SF21">
    <property type="entry name" value="XYLOSE ISOMERASE-LIKE TIM BARREL DOMAIN-CONTAINING PROTEIN"/>
    <property type="match status" value="1"/>
</dbReference>
<dbReference type="Proteomes" id="UP000000845">
    <property type="component" value="Chromosome"/>
</dbReference>
<dbReference type="eggNOG" id="COG1082">
    <property type="taxonomic scope" value="Bacteria"/>
</dbReference>
<feature type="domain" description="Xylose isomerase-like TIM barrel" evidence="1">
    <location>
        <begin position="20"/>
        <end position="292"/>
    </location>
</feature>
<dbReference type="RefSeq" id="WP_012860943.1">
    <property type="nucleotide sequence ID" value="NC_013517.1"/>
</dbReference>
<dbReference type="KEGG" id="str:Sterm_1485"/>
<dbReference type="GO" id="GO:0016853">
    <property type="term" value="F:isomerase activity"/>
    <property type="evidence" value="ECO:0007669"/>
    <property type="project" value="UniProtKB-KW"/>
</dbReference>
<protein>
    <submittedName>
        <fullName evidence="2">Xylose isomerase domain protein TIM barrel</fullName>
    </submittedName>
</protein>
<dbReference type="Gene3D" id="3.20.20.150">
    <property type="entry name" value="Divalent-metal-dependent TIM barrel enzymes"/>
    <property type="match status" value="1"/>
</dbReference>
<dbReference type="InterPro" id="IPR036237">
    <property type="entry name" value="Xyl_isomerase-like_sf"/>
</dbReference>
<evidence type="ECO:0000313" key="3">
    <source>
        <dbReference type="Proteomes" id="UP000000845"/>
    </source>
</evidence>
<reference evidence="3" key="1">
    <citation type="submission" date="2009-09" db="EMBL/GenBank/DDBJ databases">
        <title>The complete chromosome of Sebaldella termitidis ATCC 33386.</title>
        <authorList>
            <consortium name="US DOE Joint Genome Institute (JGI-PGF)"/>
            <person name="Lucas S."/>
            <person name="Copeland A."/>
            <person name="Lapidus A."/>
            <person name="Glavina del Rio T."/>
            <person name="Dalin E."/>
            <person name="Tice H."/>
            <person name="Bruce D."/>
            <person name="Goodwin L."/>
            <person name="Pitluck S."/>
            <person name="Kyrpides N."/>
            <person name="Mavromatis K."/>
            <person name="Ivanova N."/>
            <person name="Mikhailova N."/>
            <person name="Sims D."/>
            <person name="Meincke L."/>
            <person name="Brettin T."/>
            <person name="Detter J.C."/>
            <person name="Han C."/>
            <person name="Larimer F."/>
            <person name="Land M."/>
            <person name="Hauser L."/>
            <person name="Markowitz V."/>
            <person name="Cheng J.F."/>
            <person name="Hugenholtz P."/>
            <person name="Woyke T."/>
            <person name="Wu D."/>
            <person name="Eisen J.A."/>
        </authorList>
    </citation>
    <scope>NUCLEOTIDE SEQUENCE [LARGE SCALE GENOMIC DNA]</scope>
    <source>
        <strain evidence="3">ATCC 33386 / NCTC 11300</strain>
    </source>
</reference>
<dbReference type="HOGENOM" id="CLU_061796_2_0_0"/>
<dbReference type="STRING" id="526218.Sterm_1485"/>
<keyword evidence="2" id="KW-0413">Isomerase</keyword>
<evidence type="ECO:0000259" key="1">
    <source>
        <dbReference type="Pfam" id="PF01261"/>
    </source>
</evidence>